<dbReference type="InterPro" id="IPR005158">
    <property type="entry name" value="BTAD"/>
</dbReference>
<comment type="caution">
    <text evidence="2">The sequence shown here is derived from an EMBL/GenBank/DDBJ whole genome shotgun (WGS) entry which is preliminary data.</text>
</comment>
<protein>
    <submittedName>
        <fullName evidence="2">DNA-binding SARP family transcriptional activator</fullName>
    </submittedName>
</protein>
<dbReference type="SMART" id="SM01043">
    <property type="entry name" value="BTAD"/>
    <property type="match status" value="1"/>
</dbReference>
<dbReference type="Gene3D" id="1.25.40.10">
    <property type="entry name" value="Tetratricopeptide repeat domain"/>
    <property type="match status" value="1"/>
</dbReference>
<dbReference type="InterPro" id="IPR011990">
    <property type="entry name" value="TPR-like_helical_dom_sf"/>
</dbReference>
<dbReference type="GO" id="GO:0003677">
    <property type="term" value="F:DNA binding"/>
    <property type="evidence" value="ECO:0007669"/>
    <property type="project" value="UniProtKB-KW"/>
</dbReference>
<dbReference type="SUPFAM" id="SSF48452">
    <property type="entry name" value="TPR-like"/>
    <property type="match status" value="1"/>
</dbReference>
<keyword evidence="2" id="KW-0238">DNA-binding</keyword>
<sequence>MPLKGERPVGSQGLVTRAEPVWADAGPDDVLMLQMLPTFAVREAEDDLPLSRAAQRLVVFLALRDHPVRRAEAAHTLWGEASGEHSAASLRTTLWRVGQVHRGLVRATPEWLSLADTVAVDVRAASGLARSLAAHGELPADSAPVAGLLATDLLPVWCDDWLFAFRERWRQLRLHALERLAERLAAQRRFVEAVDVALTAIDGEPLRESAHRSLIRVHLLEGNHGEAIRVYRALVRLLRTELGVAPSPGARALLGEIRPAQ</sequence>
<dbReference type="Proteomes" id="UP000243542">
    <property type="component" value="Unassembled WGS sequence"/>
</dbReference>
<evidence type="ECO:0000313" key="2">
    <source>
        <dbReference type="EMBL" id="PFG50683.1"/>
    </source>
</evidence>
<feature type="domain" description="Bacterial transcriptional activator" evidence="1">
    <location>
        <begin position="120"/>
        <end position="258"/>
    </location>
</feature>
<proteinExistence type="predicted"/>
<organism evidence="2 3">
    <name type="scientific">Amycolatopsis sulphurea</name>
    <dbReference type="NCBI Taxonomy" id="76022"/>
    <lineage>
        <taxon>Bacteria</taxon>
        <taxon>Bacillati</taxon>
        <taxon>Actinomycetota</taxon>
        <taxon>Actinomycetes</taxon>
        <taxon>Pseudonocardiales</taxon>
        <taxon>Pseudonocardiaceae</taxon>
        <taxon>Amycolatopsis</taxon>
    </lineage>
</organism>
<dbReference type="EMBL" id="PDJK01000002">
    <property type="protein sequence ID" value="PFG50683.1"/>
    <property type="molecule type" value="Genomic_DNA"/>
</dbReference>
<evidence type="ECO:0000259" key="1">
    <source>
        <dbReference type="SMART" id="SM01043"/>
    </source>
</evidence>
<dbReference type="PANTHER" id="PTHR35807">
    <property type="entry name" value="TRANSCRIPTIONAL REGULATOR REDD-RELATED"/>
    <property type="match status" value="1"/>
</dbReference>
<name>A0A2A9FIC8_9PSEU</name>
<dbReference type="Pfam" id="PF03704">
    <property type="entry name" value="BTAD"/>
    <property type="match status" value="1"/>
</dbReference>
<reference evidence="2 3" key="1">
    <citation type="submission" date="2017-10" db="EMBL/GenBank/DDBJ databases">
        <title>Sequencing the genomes of 1000 actinobacteria strains.</title>
        <authorList>
            <person name="Klenk H.-P."/>
        </authorList>
    </citation>
    <scope>NUCLEOTIDE SEQUENCE [LARGE SCALE GENOMIC DNA]</scope>
    <source>
        <strain evidence="2 3">DSM 46092</strain>
    </source>
</reference>
<dbReference type="AlphaFoldDB" id="A0A2A9FIC8"/>
<dbReference type="InterPro" id="IPR051677">
    <property type="entry name" value="AfsR-DnrI-RedD_regulator"/>
</dbReference>
<accession>A0A2A9FIC8</accession>
<gene>
    <name evidence="2" type="ORF">ATK36_5928</name>
</gene>
<evidence type="ECO:0000313" key="3">
    <source>
        <dbReference type="Proteomes" id="UP000243542"/>
    </source>
</evidence>
<keyword evidence="3" id="KW-1185">Reference proteome</keyword>